<dbReference type="GO" id="GO:0016616">
    <property type="term" value="F:oxidoreductase activity, acting on the CH-OH group of donors, NAD or NADP as acceptor"/>
    <property type="evidence" value="ECO:0007669"/>
    <property type="project" value="TreeGrafter"/>
</dbReference>
<dbReference type="OrthoDB" id="517007at2"/>
<evidence type="ECO:0000313" key="5">
    <source>
        <dbReference type="Proteomes" id="UP000186438"/>
    </source>
</evidence>
<dbReference type="PANTHER" id="PTHR42760">
    <property type="entry name" value="SHORT-CHAIN DEHYDROGENASES/REDUCTASES FAMILY MEMBER"/>
    <property type="match status" value="1"/>
</dbReference>
<comment type="similarity">
    <text evidence="1">Belongs to the short-chain dehydrogenases/reductases (SDR) family.</text>
</comment>
<accession>A0A1Q4I2E9</accession>
<feature type="region of interest" description="Disordered" evidence="3">
    <location>
        <begin position="1"/>
        <end position="21"/>
    </location>
</feature>
<evidence type="ECO:0000313" key="4">
    <source>
        <dbReference type="EMBL" id="OJZ76036.1"/>
    </source>
</evidence>
<dbReference type="AlphaFoldDB" id="A0A1Q4I2E9"/>
<dbReference type="FunFam" id="3.40.50.720:FF:000084">
    <property type="entry name" value="Short-chain dehydrogenase reductase"/>
    <property type="match status" value="1"/>
</dbReference>
<dbReference type="PROSITE" id="PS00061">
    <property type="entry name" value="ADH_SHORT"/>
    <property type="match status" value="1"/>
</dbReference>
<gene>
    <name evidence="4" type="ORF">BRW65_00855</name>
</gene>
<organism evidence="4 5">
    <name type="scientific">Mycobacterium paraffinicum</name>
    <dbReference type="NCBI Taxonomy" id="53378"/>
    <lineage>
        <taxon>Bacteria</taxon>
        <taxon>Bacillati</taxon>
        <taxon>Actinomycetota</taxon>
        <taxon>Actinomycetes</taxon>
        <taxon>Mycobacteriales</taxon>
        <taxon>Mycobacteriaceae</taxon>
        <taxon>Mycobacterium</taxon>
    </lineage>
</organism>
<evidence type="ECO:0000256" key="3">
    <source>
        <dbReference type="SAM" id="MobiDB-lite"/>
    </source>
</evidence>
<protein>
    <recommendedName>
        <fullName evidence="6">Short-chain dehydrogenase</fullName>
    </recommendedName>
</protein>
<dbReference type="PRINTS" id="PR00081">
    <property type="entry name" value="GDHRDH"/>
</dbReference>
<dbReference type="RefSeq" id="WP_073870140.1">
    <property type="nucleotide sequence ID" value="NZ_MPNT01000001.1"/>
</dbReference>
<dbReference type="Proteomes" id="UP000186438">
    <property type="component" value="Unassembled WGS sequence"/>
</dbReference>
<keyword evidence="2" id="KW-0560">Oxidoreductase</keyword>
<evidence type="ECO:0000256" key="2">
    <source>
        <dbReference type="ARBA" id="ARBA00023002"/>
    </source>
</evidence>
<evidence type="ECO:0000256" key="1">
    <source>
        <dbReference type="ARBA" id="ARBA00006484"/>
    </source>
</evidence>
<dbReference type="InterPro" id="IPR002347">
    <property type="entry name" value="SDR_fam"/>
</dbReference>
<dbReference type="EMBL" id="MPNT01000001">
    <property type="protein sequence ID" value="OJZ76036.1"/>
    <property type="molecule type" value="Genomic_DNA"/>
</dbReference>
<name>A0A1Q4I2E9_9MYCO</name>
<dbReference type="PRINTS" id="PR00080">
    <property type="entry name" value="SDRFAMILY"/>
</dbReference>
<dbReference type="Gene3D" id="3.40.50.720">
    <property type="entry name" value="NAD(P)-binding Rossmann-like Domain"/>
    <property type="match status" value="1"/>
</dbReference>
<dbReference type="STRING" id="53378.BRW65_00855"/>
<keyword evidence="5" id="KW-1185">Reference proteome</keyword>
<evidence type="ECO:0008006" key="6">
    <source>
        <dbReference type="Google" id="ProtNLM"/>
    </source>
</evidence>
<proteinExistence type="inferred from homology"/>
<feature type="compositionally biased region" description="Basic and acidic residues" evidence="3">
    <location>
        <begin position="1"/>
        <end position="11"/>
    </location>
</feature>
<dbReference type="Pfam" id="PF13561">
    <property type="entry name" value="adh_short_C2"/>
    <property type="match status" value="1"/>
</dbReference>
<dbReference type="InterPro" id="IPR020904">
    <property type="entry name" value="Sc_DH/Rdtase_CS"/>
</dbReference>
<dbReference type="InterPro" id="IPR036291">
    <property type="entry name" value="NAD(P)-bd_dom_sf"/>
</dbReference>
<reference evidence="4 5" key="1">
    <citation type="submission" date="2016-11" db="EMBL/GenBank/DDBJ databases">
        <title>Genome sequences of unsequenced Mycobacteria.</title>
        <authorList>
            <person name="Greninger A.L."/>
            <person name="Fang F."/>
            <person name="Jerome K.R."/>
        </authorList>
    </citation>
    <scope>NUCLEOTIDE SEQUENCE [LARGE SCALE GENOMIC DNA]</scope>
    <source>
        <strain evidence="4 5">M11</strain>
    </source>
</reference>
<comment type="caution">
    <text evidence="4">The sequence shown here is derived from an EMBL/GenBank/DDBJ whole genome shotgun (WGS) entry which is preliminary data.</text>
</comment>
<dbReference type="SUPFAM" id="SSF51735">
    <property type="entry name" value="NAD(P)-binding Rossmann-fold domains"/>
    <property type="match status" value="1"/>
</dbReference>
<dbReference type="NCBIfam" id="NF005559">
    <property type="entry name" value="PRK07231.1"/>
    <property type="match status" value="1"/>
</dbReference>
<sequence length="270" mass="28500">MAAEPVDHVPDTNRNASPSADTGIEGRVAIVTGASSGLGRRFAKVLVEAGALVSITARRADRLEELRTELGRDRVHVVGGDISDEAFPAQLVKATVDRFGRLDVLVNNAGTGSMVRAEEESTAHFLQVITTNLVAVFTCCREAYGPMRDNGGGSIVNVSSMLGQIGIGRIPQASYCASKGGVANLTRELAAQWARTGIRVNCLAPGWFPTEMTAAMMADEKSLAFIDRTVPMRRAGRDDELDSALLFLAGPGSSYVTGQSLVVDGGYSAI</sequence>